<sequence length="654" mass="65500">MNENKQARRGIHSGMAAAIAVSAAFALAACGGGSSGNSTASGTTSNATPTSMAGTVAVGGSVVGANITVIDSTGKSIATASDASGNYSISLSGLTAPLLIVASDPTGVHPTLASVVASIPTGTSAPVVGNVTTLTTAVAALLTTSGNPLELTGSGSLSSLVQTSSVTAAIAKLNTALSNILPANGLTAASFDPVGTAFTANQTGADAVIDAVQVVPAPTGGTQIISSASPSSGITLNQSTSVSTPLAAPPASATYLSQVMTALTQCLAGTSSACTQAIDASYKENGFTTFATAHPKIAASGVTIGTPQTLEFFTGTGGVQEALVSIPYTTTGGVAGTEVTVVQQTSGGAWDIIGNQQQYNVNIWSYLSRWQFLDANDVPYSRYESGLNISIPVGGANPSNLASASVTGPGINGTLYLVPRSGTGNSTLALTSTAQTGVPTGGVTSGSNTNLYRWSWQALPGATGTYSPPTGRRGFYASSPVDLSTVPQFATYTVTFYDSTGTQIGQSMSVVNTTPPVSATTGAGIAWQTLATGVQSDFLNPNGALAGAQSSVGLSWSNIVNSQNIAPLVSRTQIQAVPGTGVTTGEVDGWWPGPATFATSGQYSSTVTAGMDQSGVQQCSGCQFPALQSGGGRLAELTWNMGQTVYYNIWKYID</sequence>
<organism evidence="2 3">
    <name type="scientific">Paraburkholderia phenoliruptrix</name>
    <dbReference type="NCBI Taxonomy" id="252970"/>
    <lineage>
        <taxon>Bacteria</taxon>
        <taxon>Pseudomonadati</taxon>
        <taxon>Pseudomonadota</taxon>
        <taxon>Betaproteobacteria</taxon>
        <taxon>Burkholderiales</taxon>
        <taxon>Burkholderiaceae</taxon>
        <taxon>Paraburkholderia</taxon>
    </lineage>
</organism>
<accession>A0ABV3WLP3</accession>
<dbReference type="PROSITE" id="PS51257">
    <property type="entry name" value="PROKAR_LIPOPROTEIN"/>
    <property type="match status" value="1"/>
</dbReference>
<dbReference type="EMBL" id="JBFPKE010000025">
    <property type="protein sequence ID" value="MEX3754138.1"/>
    <property type="molecule type" value="Genomic_DNA"/>
</dbReference>
<reference evidence="2 3" key="1">
    <citation type="submission" date="2024-07" db="EMBL/GenBank/DDBJ databases">
        <title>A survey of Mimosa microsymbionts across Brazilian biomes reveals a high diversity of Paraburkholderia nodulating endemic species, but also that Cupriavidus is common as a symbiont of widespread species.</title>
        <authorList>
            <person name="Rouws L."/>
            <person name="Barauna A."/>
            <person name="Beukes C."/>
            <person name="Rouws J.R.C."/>
            <person name="De Faria S.M."/>
            <person name="Gross E."/>
            <person name="Bueno Dos Reis Junior F."/>
            <person name="Simon M.F."/>
            <person name="Maluk M."/>
            <person name="Odee D.W."/>
            <person name="Kenicer G."/>
            <person name="Young J.P.W."/>
            <person name="Reis V.M."/>
            <person name="Zilli J."/>
            <person name="James E.K."/>
        </authorList>
    </citation>
    <scope>NUCLEOTIDE SEQUENCE [LARGE SCALE GENOMIC DNA]</scope>
    <source>
        <strain evidence="2 3">BR14375</strain>
    </source>
</reference>
<protein>
    <submittedName>
        <fullName evidence="2">Beta strand repeat-containing protein</fullName>
    </submittedName>
</protein>
<gene>
    <name evidence="2" type="ORF">AB3X84_29635</name>
</gene>
<evidence type="ECO:0000256" key="1">
    <source>
        <dbReference type="SAM" id="SignalP"/>
    </source>
</evidence>
<evidence type="ECO:0000313" key="2">
    <source>
        <dbReference type="EMBL" id="MEX3754138.1"/>
    </source>
</evidence>
<proteinExistence type="predicted"/>
<comment type="caution">
    <text evidence="2">The sequence shown here is derived from an EMBL/GenBank/DDBJ whole genome shotgun (WGS) entry which is preliminary data.</text>
</comment>
<dbReference type="RefSeq" id="WP_368608568.1">
    <property type="nucleotide sequence ID" value="NZ_JBFPKB010000028.1"/>
</dbReference>
<name>A0ABV3WLP3_9BURK</name>
<evidence type="ECO:0000313" key="3">
    <source>
        <dbReference type="Proteomes" id="UP001558535"/>
    </source>
</evidence>
<feature type="chain" id="PRO_5046987120" evidence="1">
    <location>
        <begin position="29"/>
        <end position="654"/>
    </location>
</feature>
<feature type="signal peptide" evidence="1">
    <location>
        <begin position="1"/>
        <end position="28"/>
    </location>
</feature>
<keyword evidence="3" id="KW-1185">Reference proteome</keyword>
<keyword evidence="1" id="KW-0732">Signal</keyword>
<dbReference type="Proteomes" id="UP001558535">
    <property type="component" value="Unassembled WGS sequence"/>
</dbReference>